<comment type="similarity">
    <text evidence="1">Belongs to the amidase family.</text>
</comment>
<dbReference type="EMBL" id="VSDQ01000286">
    <property type="protein sequence ID" value="TYA87649.1"/>
    <property type="molecule type" value="Genomic_DNA"/>
</dbReference>
<keyword evidence="4" id="KW-1185">Reference proteome</keyword>
<dbReference type="InterPro" id="IPR023631">
    <property type="entry name" value="Amidase_dom"/>
</dbReference>
<dbReference type="RefSeq" id="WP_246146944.1">
    <property type="nucleotide sequence ID" value="NZ_VSDQ01000286.1"/>
</dbReference>
<feature type="non-terminal residue" evidence="3">
    <location>
        <position position="1"/>
    </location>
</feature>
<evidence type="ECO:0000256" key="1">
    <source>
        <dbReference type="ARBA" id="ARBA00009199"/>
    </source>
</evidence>
<dbReference type="InterPro" id="IPR000120">
    <property type="entry name" value="Amidase"/>
</dbReference>
<evidence type="ECO:0000313" key="3">
    <source>
        <dbReference type="EMBL" id="TYA87649.1"/>
    </source>
</evidence>
<proteinExistence type="inferred from homology"/>
<dbReference type="Proteomes" id="UP000323930">
    <property type="component" value="Unassembled WGS sequence"/>
</dbReference>
<evidence type="ECO:0000259" key="2">
    <source>
        <dbReference type="Pfam" id="PF01425"/>
    </source>
</evidence>
<dbReference type="PANTHER" id="PTHR11895:SF7">
    <property type="entry name" value="GLUTAMYL-TRNA(GLN) AMIDOTRANSFERASE SUBUNIT A, MITOCHONDRIAL"/>
    <property type="match status" value="1"/>
</dbReference>
<name>A0A5D0IX52_9FLAO</name>
<evidence type="ECO:0000313" key="4">
    <source>
        <dbReference type="Proteomes" id="UP000323930"/>
    </source>
</evidence>
<comment type="caution">
    <text evidence="3">The sequence shown here is derived from an EMBL/GenBank/DDBJ whole genome shotgun (WGS) entry which is preliminary data.</text>
</comment>
<organism evidence="3 4">
    <name type="scientific">Seonamhaeicola marinus</name>
    <dbReference type="NCBI Taxonomy" id="1912246"/>
    <lineage>
        <taxon>Bacteria</taxon>
        <taxon>Pseudomonadati</taxon>
        <taxon>Bacteroidota</taxon>
        <taxon>Flavobacteriia</taxon>
        <taxon>Flavobacteriales</taxon>
        <taxon>Flavobacteriaceae</taxon>
    </lineage>
</organism>
<keyword evidence="3" id="KW-0808">Transferase</keyword>
<gene>
    <name evidence="3" type="ORF">FUA24_04010</name>
</gene>
<sequence length="134" mass="14917">KDFLSTIENIKAKGIEVKALDFFEADTLVSTYYTLAMAETASNLSRLDGTNYGNRIDADNLKESYSITRSENLSEETKRRIVGGNQVLSQGFSDEIYLKGLALRDQISQNFENDFNEVDIIISPVTPMAPPKIG</sequence>
<dbReference type="Gene3D" id="3.90.1300.10">
    <property type="entry name" value="Amidase signature (AS) domain"/>
    <property type="match status" value="1"/>
</dbReference>
<dbReference type="SUPFAM" id="SSF75304">
    <property type="entry name" value="Amidase signature (AS) enzymes"/>
    <property type="match status" value="1"/>
</dbReference>
<dbReference type="PANTHER" id="PTHR11895">
    <property type="entry name" value="TRANSAMIDASE"/>
    <property type="match status" value="1"/>
</dbReference>
<dbReference type="InterPro" id="IPR036928">
    <property type="entry name" value="AS_sf"/>
</dbReference>
<feature type="domain" description="Amidase" evidence="2">
    <location>
        <begin position="3"/>
        <end position="134"/>
    </location>
</feature>
<reference evidence="3 4" key="1">
    <citation type="submission" date="2019-08" db="EMBL/GenBank/DDBJ databases">
        <title>Seonamhaeicola sediminis sp. nov., isolated from marine sediment.</title>
        <authorList>
            <person name="Cao W.R."/>
        </authorList>
    </citation>
    <scope>NUCLEOTIDE SEQUENCE [LARGE SCALE GENOMIC DNA]</scope>
    <source>
        <strain evidence="3 4">B011</strain>
    </source>
</reference>
<dbReference type="Pfam" id="PF01425">
    <property type="entry name" value="Amidase"/>
    <property type="match status" value="1"/>
</dbReference>
<dbReference type="GO" id="GO:0016740">
    <property type="term" value="F:transferase activity"/>
    <property type="evidence" value="ECO:0007669"/>
    <property type="project" value="UniProtKB-KW"/>
</dbReference>
<protein>
    <submittedName>
        <fullName evidence="3">Asp-tRNA(Asn)/Glu-tRNA(Gln) amidotransferase subunit GatA</fullName>
    </submittedName>
</protein>
<feature type="non-terminal residue" evidence="3">
    <location>
        <position position="134"/>
    </location>
</feature>
<accession>A0A5D0IX52</accession>
<dbReference type="AlphaFoldDB" id="A0A5D0IX52"/>